<dbReference type="PANTHER" id="PTHR13799">
    <property type="entry name" value="NGG1 INTERACTING FACTOR 3"/>
    <property type="match status" value="1"/>
</dbReference>
<dbReference type="FunFam" id="3.40.1390.30:FF:000001">
    <property type="entry name" value="GTP cyclohydrolase 1 type 2"/>
    <property type="match status" value="1"/>
</dbReference>
<keyword evidence="6" id="KW-1185">Reference proteome</keyword>
<dbReference type="AlphaFoldDB" id="E0E1A0"/>
<dbReference type="InterPro" id="IPR036069">
    <property type="entry name" value="DUF34/NIF3_sf"/>
</dbReference>
<dbReference type="GO" id="GO:0046872">
    <property type="term" value="F:metal ion binding"/>
    <property type="evidence" value="ECO:0007669"/>
    <property type="project" value="UniProtKB-KW"/>
</dbReference>
<accession>E0E1A0</accession>
<feature type="binding site" evidence="4">
    <location>
        <position position="230"/>
    </location>
    <ligand>
        <name>a divalent metal cation</name>
        <dbReference type="ChEBI" id="CHEBI:60240"/>
        <label>1</label>
    </ligand>
</feature>
<dbReference type="eggNOG" id="COG0327">
    <property type="taxonomic scope" value="Bacteria"/>
</dbReference>
<evidence type="ECO:0000256" key="4">
    <source>
        <dbReference type="PIRSR" id="PIRSR602678-1"/>
    </source>
</evidence>
<dbReference type="InterPro" id="IPR002678">
    <property type="entry name" value="DUF34/NIF3"/>
</dbReference>
<dbReference type="GO" id="GO:0005737">
    <property type="term" value="C:cytoplasm"/>
    <property type="evidence" value="ECO:0007669"/>
    <property type="project" value="TreeGrafter"/>
</dbReference>
<dbReference type="Pfam" id="PF01784">
    <property type="entry name" value="DUF34_NIF3"/>
    <property type="match status" value="1"/>
</dbReference>
<evidence type="ECO:0000313" key="6">
    <source>
        <dbReference type="Proteomes" id="UP000003244"/>
    </source>
</evidence>
<proteinExistence type="inferred from homology"/>
<gene>
    <name evidence="5" type="ORF">HMPREF0634_0452</name>
</gene>
<dbReference type="GeneID" id="84799944"/>
<protein>
    <recommendedName>
        <fullName evidence="2">GTP cyclohydrolase 1 type 2 homolog</fullName>
    </recommendedName>
</protein>
<keyword evidence="3 4" id="KW-0479">Metal-binding</keyword>
<dbReference type="RefSeq" id="WP_007788097.1">
    <property type="nucleotide sequence ID" value="NZ_ADGQ01000004.1"/>
</dbReference>
<dbReference type="SUPFAM" id="SSF102705">
    <property type="entry name" value="NIF3 (NGG1p interacting factor 3)-like"/>
    <property type="match status" value="1"/>
</dbReference>
<feature type="binding site" evidence="4">
    <location>
        <position position="65"/>
    </location>
    <ligand>
        <name>a divalent metal cation</name>
        <dbReference type="ChEBI" id="CHEBI:60240"/>
        <label>1</label>
    </ligand>
</feature>
<evidence type="ECO:0000256" key="2">
    <source>
        <dbReference type="ARBA" id="ARBA00022112"/>
    </source>
</evidence>
<feature type="binding site" evidence="4">
    <location>
        <position position="64"/>
    </location>
    <ligand>
        <name>a divalent metal cation</name>
        <dbReference type="ChEBI" id="CHEBI:60240"/>
        <label>2</label>
    </ligand>
</feature>
<comment type="similarity">
    <text evidence="1">Belongs to the GTP cyclohydrolase I type 2/NIF3 family.</text>
</comment>
<organism evidence="5 6">
    <name type="scientific">Peptostreptococcus stomatis DSM 17678</name>
    <dbReference type="NCBI Taxonomy" id="596315"/>
    <lineage>
        <taxon>Bacteria</taxon>
        <taxon>Bacillati</taxon>
        <taxon>Bacillota</taxon>
        <taxon>Clostridia</taxon>
        <taxon>Peptostreptococcales</taxon>
        <taxon>Peptostreptococcaceae</taxon>
        <taxon>Peptostreptococcus</taxon>
    </lineage>
</organism>
<evidence type="ECO:0000313" key="5">
    <source>
        <dbReference type="EMBL" id="EFM65360.1"/>
    </source>
</evidence>
<reference evidence="5 6" key="1">
    <citation type="submission" date="2010-08" db="EMBL/GenBank/DDBJ databases">
        <authorList>
            <person name="Harkins D.M."/>
            <person name="Madupu R."/>
            <person name="Durkin A.S."/>
            <person name="Torralba M."/>
            <person name="Methe B."/>
            <person name="Sutton G.G."/>
            <person name="Nelson K.E."/>
        </authorList>
    </citation>
    <scope>NUCLEOTIDE SEQUENCE [LARGE SCALE GENOMIC DNA]</scope>
    <source>
        <strain evidence="5 6">DSM 17678</strain>
    </source>
</reference>
<evidence type="ECO:0000256" key="3">
    <source>
        <dbReference type="ARBA" id="ARBA00022723"/>
    </source>
</evidence>
<dbReference type="EMBL" id="ADGQ01000004">
    <property type="protein sequence ID" value="EFM65360.1"/>
    <property type="molecule type" value="Genomic_DNA"/>
</dbReference>
<dbReference type="OrthoDB" id="9792792at2"/>
<dbReference type="Gene3D" id="3.40.1390.30">
    <property type="entry name" value="NIF3 (NGG1p interacting factor 3)-like"/>
    <property type="match status" value="2"/>
</dbReference>
<name>E0E1A0_9FIRM</name>
<evidence type="ECO:0000256" key="1">
    <source>
        <dbReference type="ARBA" id="ARBA00006964"/>
    </source>
</evidence>
<dbReference type="Proteomes" id="UP000003244">
    <property type="component" value="Unassembled WGS sequence"/>
</dbReference>
<dbReference type="STRING" id="596315.HMPREF0634_0452"/>
<comment type="caution">
    <text evidence="5">The sequence shown here is derived from an EMBL/GenBank/DDBJ whole genome shotgun (WGS) entry which is preliminary data.</text>
</comment>
<sequence>MKLRELLDRIRLKYPEELQYSWDNSSLNLGDLDQDINKIMLTLEITNRTIDEAIEKGVDLVISHHPFLMSKVNQIRTDTIKGGLIYKMIRNNISAYCMHTSYDMAEDGLNDYFFDLLGIKDRQVLDVESSLDSYNDGKEYGLGRLADLEKPIEIGDLISSLKDKLNIDHARYVGPKDLLINKIAVVTGNGSEFFQLAKSKGCDILITGDLKYHQAMDALDIDMALLDFGHYGTEHIFSESVYNYINSISGDIEVLISERNIDPFTFV</sequence>
<dbReference type="PANTHER" id="PTHR13799:SF14">
    <property type="entry name" value="GTP CYCLOHYDROLASE 1 TYPE 2 HOMOLOG"/>
    <property type="match status" value="1"/>
</dbReference>
<dbReference type="NCBIfam" id="TIGR00486">
    <property type="entry name" value="YbgI_SA1388"/>
    <property type="match status" value="1"/>
</dbReference>
<feature type="binding site" evidence="4">
    <location>
        <position position="234"/>
    </location>
    <ligand>
        <name>a divalent metal cation</name>
        <dbReference type="ChEBI" id="CHEBI:60240"/>
        <label>1</label>
    </ligand>
</feature>
<feature type="binding site" evidence="4">
    <location>
        <position position="103"/>
    </location>
    <ligand>
        <name>a divalent metal cation</name>
        <dbReference type="ChEBI" id="CHEBI:60240"/>
        <label>1</label>
    </ligand>
</feature>